<feature type="compositionally biased region" description="Basic and acidic residues" evidence="5">
    <location>
        <begin position="100"/>
        <end position="128"/>
    </location>
</feature>
<accession>A0ABM9NJ66</accession>
<dbReference type="InterPro" id="IPR002942">
    <property type="entry name" value="S4_RNA-bd"/>
</dbReference>
<dbReference type="Gene3D" id="3.10.290.10">
    <property type="entry name" value="RNA-binding S4 domain"/>
    <property type="match status" value="1"/>
</dbReference>
<dbReference type="InterPro" id="IPR025708">
    <property type="entry name" value="HSP15"/>
</dbReference>
<feature type="domain" description="RNA-binding S4" evidence="6">
    <location>
        <begin position="17"/>
        <end position="83"/>
    </location>
</feature>
<proteinExistence type="inferred from homology"/>
<name>A0ABM9NJ66_9GAMM</name>
<sequence>MARQSREPGGPVQTERMRLDKWLWAARFFKTRQLAIDAVNGGKVHLNGQRVKPGKEIAPGARLSISRNGSLWEVVVLALSDQRRPAAEAARLYQETPESSARRQAEAERRRTEHGSGWEPAPRPDKKDRRLIHRFKRGAY</sequence>
<dbReference type="SUPFAM" id="SSF55174">
    <property type="entry name" value="Alpha-L RNA-binding motif"/>
    <property type="match status" value="1"/>
</dbReference>
<dbReference type="PIRSF" id="PIRSF016821">
    <property type="entry name" value="HSP15"/>
    <property type="match status" value="1"/>
</dbReference>
<evidence type="ECO:0000256" key="5">
    <source>
        <dbReference type="SAM" id="MobiDB-lite"/>
    </source>
</evidence>
<keyword evidence="2 4" id="KW-0694">RNA-binding</keyword>
<keyword evidence="7" id="KW-0346">Stress response</keyword>
<dbReference type="Pfam" id="PF01479">
    <property type="entry name" value="S4"/>
    <property type="match status" value="1"/>
</dbReference>
<dbReference type="InterPro" id="IPR036986">
    <property type="entry name" value="S4_RNA-bd_sf"/>
</dbReference>
<evidence type="ECO:0000256" key="3">
    <source>
        <dbReference type="ARBA" id="ARBA00023125"/>
    </source>
</evidence>
<evidence type="ECO:0000313" key="7">
    <source>
        <dbReference type="EMBL" id="CAL1240666.1"/>
    </source>
</evidence>
<protein>
    <recommendedName>
        <fullName evidence="4">Heat shock protein 15</fullName>
    </recommendedName>
</protein>
<feature type="compositionally biased region" description="Basic residues" evidence="5">
    <location>
        <begin position="129"/>
        <end position="140"/>
    </location>
</feature>
<dbReference type="CDD" id="cd00165">
    <property type="entry name" value="S4"/>
    <property type="match status" value="1"/>
</dbReference>
<dbReference type="SMART" id="SM00363">
    <property type="entry name" value="S4"/>
    <property type="match status" value="1"/>
</dbReference>
<dbReference type="Proteomes" id="UP001497493">
    <property type="component" value="Chromosome"/>
</dbReference>
<dbReference type="EMBL" id="OZ026884">
    <property type="protein sequence ID" value="CAL1240666.1"/>
    <property type="molecule type" value="Genomic_DNA"/>
</dbReference>
<evidence type="ECO:0000256" key="1">
    <source>
        <dbReference type="ARBA" id="ARBA00008396"/>
    </source>
</evidence>
<organism evidence="7 8">
    <name type="scientific">Candidatus Methylocalor cossyra</name>
    <dbReference type="NCBI Taxonomy" id="3108543"/>
    <lineage>
        <taxon>Bacteria</taxon>
        <taxon>Pseudomonadati</taxon>
        <taxon>Pseudomonadota</taxon>
        <taxon>Gammaproteobacteria</taxon>
        <taxon>Methylococcales</taxon>
        <taxon>Methylococcaceae</taxon>
        <taxon>Candidatus Methylocalor</taxon>
    </lineage>
</organism>
<comment type="similarity">
    <text evidence="1 4">Belongs to the HSP15 family.</text>
</comment>
<evidence type="ECO:0000313" key="8">
    <source>
        <dbReference type="Proteomes" id="UP001497493"/>
    </source>
</evidence>
<evidence type="ECO:0000259" key="6">
    <source>
        <dbReference type="SMART" id="SM00363"/>
    </source>
</evidence>
<gene>
    <name evidence="7" type="primary">hslR</name>
    <name evidence="7" type="ORF">MECH1_V1_1890</name>
</gene>
<evidence type="ECO:0000256" key="2">
    <source>
        <dbReference type="ARBA" id="ARBA00022884"/>
    </source>
</evidence>
<reference evidence="7 8" key="1">
    <citation type="submission" date="2024-04" db="EMBL/GenBank/DDBJ databases">
        <authorList>
            <person name="Cremers G."/>
        </authorList>
    </citation>
    <scope>NUCLEOTIDE SEQUENCE [LARGE SCALE GENOMIC DNA]</scope>
    <source>
        <strain evidence="7">MeCH1-AG</strain>
    </source>
</reference>
<evidence type="ECO:0000256" key="4">
    <source>
        <dbReference type="PIRNR" id="PIRNR016821"/>
    </source>
</evidence>
<keyword evidence="3 4" id="KW-0238">DNA-binding</keyword>
<feature type="region of interest" description="Disordered" evidence="5">
    <location>
        <begin position="86"/>
        <end position="140"/>
    </location>
</feature>
<keyword evidence="8" id="KW-1185">Reference proteome</keyword>